<evidence type="ECO:0000313" key="1">
    <source>
        <dbReference type="EMBL" id="MPN54941.1"/>
    </source>
</evidence>
<dbReference type="EMBL" id="VSSQ01123668">
    <property type="protein sequence ID" value="MPN54941.1"/>
    <property type="molecule type" value="Genomic_DNA"/>
</dbReference>
<comment type="caution">
    <text evidence="1">The sequence shown here is derived from an EMBL/GenBank/DDBJ whole genome shotgun (WGS) entry which is preliminary data.</text>
</comment>
<protein>
    <submittedName>
        <fullName evidence="1">Uncharacterized protein</fullName>
    </submittedName>
</protein>
<accession>A0A645IU53</accession>
<dbReference type="AlphaFoldDB" id="A0A645IU53"/>
<reference evidence="1" key="1">
    <citation type="submission" date="2019-08" db="EMBL/GenBank/DDBJ databases">
        <authorList>
            <person name="Kucharzyk K."/>
            <person name="Murdoch R.W."/>
            <person name="Higgins S."/>
            <person name="Loffler F."/>
        </authorList>
    </citation>
    <scope>NUCLEOTIDE SEQUENCE</scope>
</reference>
<name>A0A645IU53_9ZZZZ</name>
<sequence>MPVEGQAGFGAQRIAGAKAAGFQSKRSTGSHDGFPEVNGFIGVNEELKGHLLAGVTRARDHQIEPAHCGFAKLSTF</sequence>
<proteinExistence type="predicted"/>
<organism evidence="1">
    <name type="scientific">bioreactor metagenome</name>
    <dbReference type="NCBI Taxonomy" id="1076179"/>
    <lineage>
        <taxon>unclassified sequences</taxon>
        <taxon>metagenomes</taxon>
        <taxon>ecological metagenomes</taxon>
    </lineage>
</organism>
<gene>
    <name evidence="1" type="ORF">SDC9_202620</name>
</gene>